<organism evidence="1 2">
    <name type="scientific">Rhamnusium bicolor</name>
    <dbReference type="NCBI Taxonomy" id="1586634"/>
    <lineage>
        <taxon>Eukaryota</taxon>
        <taxon>Metazoa</taxon>
        <taxon>Ecdysozoa</taxon>
        <taxon>Arthropoda</taxon>
        <taxon>Hexapoda</taxon>
        <taxon>Insecta</taxon>
        <taxon>Pterygota</taxon>
        <taxon>Neoptera</taxon>
        <taxon>Endopterygota</taxon>
        <taxon>Coleoptera</taxon>
        <taxon>Polyphaga</taxon>
        <taxon>Cucujiformia</taxon>
        <taxon>Chrysomeloidea</taxon>
        <taxon>Cerambycidae</taxon>
        <taxon>Lepturinae</taxon>
        <taxon>Rhagiini</taxon>
        <taxon>Rhamnusium</taxon>
    </lineage>
</organism>
<evidence type="ECO:0000313" key="1">
    <source>
        <dbReference type="EMBL" id="KAJ8965520.1"/>
    </source>
</evidence>
<proteinExistence type="predicted"/>
<gene>
    <name evidence="1" type="ORF">NQ314_004069</name>
</gene>
<evidence type="ECO:0008006" key="3">
    <source>
        <dbReference type="Google" id="ProtNLM"/>
    </source>
</evidence>
<feature type="non-terminal residue" evidence="1">
    <location>
        <position position="1"/>
    </location>
</feature>
<accession>A0AAV8ZMW9</accession>
<protein>
    <recommendedName>
        <fullName evidence="3">DNA helicase</fullName>
    </recommendedName>
</protein>
<name>A0AAV8ZMW9_9CUCU</name>
<keyword evidence="2" id="KW-1185">Reference proteome</keyword>
<reference evidence="1" key="1">
    <citation type="journal article" date="2023" name="Insect Mol. Biol.">
        <title>Genome sequencing provides insights into the evolution of gene families encoding plant cell wall-degrading enzymes in longhorned beetles.</title>
        <authorList>
            <person name="Shin N.R."/>
            <person name="Okamura Y."/>
            <person name="Kirsch R."/>
            <person name="Pauchet Y."/>
        </authorList>
    </citation>
    <scope>NUCLEOTIDE SEQUENCE</scope>
    <source>
        <strain evidence="1">RBIC_L_NR</strain>
    </source>
</reference>
<dbReference type="AlphaFoldDB" id="A0AAV8ZMW9"/>
<dbReference type="EMBL" id="JANEYF010001217">
    <property type="protein sequence ID" value="KAJ8965520.1"/>
    <property type="molecule type" value="Genomic_DNA"/>
</dbReference>
<sequence length="599" mass="68025">VKDARLITFCYGIARASSWNDDPDRLEDRLDRISCIADVSARQGQMELFFLRVLLRHVAGSTSFEELRTVDGRIYSTFREACEARHLLRALDEYDRCMRESVGFRFPGQLRRLFVTIIDILDDDRLAEVVHLWHTYKNFLIEDFVDIQGMTRQQAIVRCLELMRAMLARVRPEITLEMLGIVLTDDDRDDVPTFIVDDVDDGDIGTVVRQRNVYDPASLNVDQKRIFIRILRCIARDRNIDFPLDLYDMMGDDLTVKELLGAGGERGVRRLLENHLLDFVYGGVFYGNEVGDRAILCPTNVTVDEVNSLILNKLGGEVTSYFSVDSVKEDPGDRLRIPTDLLNSVNVSGLPPHELKLKSASDSNIHIRSTEKQEKCTSDIDTKRVKQRQTIDVKSVKIKKRHQEKWVNIKPRVYDKTIKTGGKKPITTSEEFQTRQESGQKIVLKSTLTKEQALQAPYCSDYEREMAAPSGGDDAAAAIRRAAPPPRVIIARGDIADVADTMEAFGVQGEGDELLEQIDVSQVVRYRQRDIPLDDEQRVDVLSYQESDGLLIPDRSEAELRARVSTVDRPGTSGLRVPSIPLRTWYQVLRDDEDSDSSD</sequence>
<comment type="caution">
    <text evidence="1">The sequence shown here is derived from an EMBL/GenBank/DDBJ whole genome shotgun (WGS) entry which is preliminary data.</text>
</comment>
<dbReference type="Proteomes" id="UP001162156">
    <property type="component" value="Unassembled WGS sequence"/>
</dbReference>
<evidence type="ECO:0000313" key="2">
    <source>
        <dbReference type="Proteomes" id="UP001162156"/>
    </source>
</evidence>
<dbReference type="PANTHER" id="PTHR10492">
    <property type="match status" value="1"/>
</dbReference>
<dbReference type="PANTHER" id="PTHR10492:SF57">
    <property type="entry name" value="ATP-DEPENDENT DNA HELICASE"/>
    <property type="match status" value="1"/>
</dbReference>